<dbReference type="AlphaFoldDB" id="A0A0A9CA11"/>
<dbReference type="InterPro" id="IPR036691">
    <property type="entry name" value="Endo/exonu/phosph_ase_sf"/>
</dbReference>
<dbReference type="EMBL" id="GBRH01226592">
    <property type="protein sequence ID" value="JAD71303.1"/>
    <property type="molecule type" value="Transcribed_RNA"/>
</dbReference>
<evidence type="ECO:0008006" key="2">
    <source>
        <dbReference type="Google" id="ProtNLM"/>
    </source>
</evidence>
<sequence>MILMSRRSLLGRKYTWSNERRSPTLVRLDRVFCSSDWEDIFPDSLLQSAASVVSDHCPLVLGLCQHLRQVPISF</sequence>
<dbReference type="SUPFAM" id="SSF56219">
    <property type="entry name" value="DNase I-like"/>
    <property type="match status" value="1"/>
</dbReference>
<reference evidence="1" key="1">
    <citation type="submission" date="2014-09" db="EMBL/GenBank/DDBJ databases">
        <authorList>
            <person name="Magalhaes I.L.F."/>
            <person name="Oliveira U."/>
            <person name="Santos F.R."/>
            <person name="Vidigal T.H.D.A."/>
            <person name="Brescovit A.D."/>
            <person name="Santos A.J."/>
        </authorList>
    </citation>
    <scope>NUCLEOTIDE SEQUENCE</scope>
    <source>
        <tissue evidence="1">Shoot tissue taken approximately 20 cm above the soil surface</tissue>
    </source>
</reference>
<reference evidence="1" key="2">
    <citation type="journal article" date="2015" name="Data Brief">
        <title>Shoot transcriptome of the giant reed, Arundo donax.</title>
        <authorList>
            <person name="Barrero R.A."/>
            <person name="Guerrero F.D."/>
            <person name="Moolhuijzen P."/>
            <person name="Goolsby J.A."/>
            <person name="Tidwell J."/>
            <person name="Bellgard S.E."/>
            <person name="Bellgard M.I."/>
        </authorList>
    </citation>
    <scope>NUCLEOTIDE SEQUENCE</scope>
    <source>
        <tissue evidence="1">Shoot tissue taken approximately 20 cm above the soil surface</tissue>
    </source>
</reference>
<accession>A0A0A9CA11</accession>
<name>A0A0A9CA11_ARUDO</name>
<proteinExistence type="predicted"/>
<organism evidence="1">
    <name type="scientific">Arundo donax</name>
    <name type="common">Giant reed</name>
    <name type="synonym">Donax arundinaceus</name>
    <dbReference type="NCBI Taxonomy" id="35708"/>
    <lineage>
        <taxon>Eukaryota</taxon>
        <taxon>Viridiplantae</taxon>
        <taxon>Streptophyta</taxon>
        <taxon>Embryophyta</taxon>
        <taxon>Tracheophyta</taxon>
        <taxon>Spermatophyta</taxon>
        <taxon>Magnoliopsida</taxon>
        <taxon>Liliopsida</taxon>
        <taxon>Poales</taxon>
        <taxon>Poaceae</taxon>
        <taxon>PACMAD clade</taxon>
        <taxon>Arundinoideae</taxon>
        <taxon>Arundineae</taxon>
        <taxon>Arundo</taxon>
    </lineage>
</organism>
<dbReference type="PANTHER" id="PTHR33710">
    <property type="entry name" value="BNAC02G09200D PROTEIN"/>
    <property type="match status" value="1"/>
</dbReference>
<evidence type="ECO:0000313" key="1">
    <source>
        <dbReference type="EMBL" id="JAD71303.1"/>
    </source>
</evidence>
<protein>
    <recommendedName>
        <fullName evidence="2">Endonuclease/exonuclease/phosphatase domain-containing protein</fullName>
    </recommendedName>
</protein>
<dbReference type="PANTHER" id="PTHR33710:SF48">
    <property type="entry name" value="OS02G0307075 PROTEIN"/>
    <property type="match status" value="1"/>
</dbReference>
<dbReference type="Gene3D" id="3.60.10.10">
    <property type="entry name" value="Endonuclease/exonuclease/phosphatase"/>
    <property type="match status" value="1"/>
</dbReference>